<feature type="chain" id="PRO_5046518590" description="DUF3826 domain-containing protein" evidence="1">
    <location>
        <begin position="21"/>
        <end position="214"/>
    </location>
</feature>
<dbReference type="RefSeq" id="WP_377117875.1">
    <property type="nucleotide sequence ID" value="NZ_JBHTHZ010000014.1"/>
</dbReference>
<keyword evidence="3" id="KW-1185">Reference proteome</keyword>
<sequence>MKNHTLLFLFISLTFAQAKAQFLGGIFSQQEKKEKLLKEQIAQLYIQHSLLTSGYNVKDSGLTTVHALKDQSFELHADYFNSFEQVNPAVAKNPKVKEIYDLQNRMAGTFKRELDWQHKEQQLSREEMTYLSRVYNHLLAESQRDLNELTELLTKDKLQLTDQQRMAMLDQLYAGMKDKNAFAGYFTGKCRKLAMSRKQGSQEKSAIKKLYGIH</sequence>
<gene>
    <name evidence="2" type="ORF">ACFQZX_17680</name>
</gene>
<keyword evidence="1" id="KW-0732">Signal</keyword>
<reference evidence="3" key="1">
    <citation type="journal article" date="2019" name="Int. J. Syst. Evol. Microbiol.">
        <title>The Global Catalogue of Microorganisms (GCM) 10K type strain sequencing project: providing services to taxonomists for standard genome sequencing and annotation.</title>
        <authorList>
            <consortium name="The Broad Institute Genomics Platform"/>
            <consortium name="The Broad Institute Genome Sequencing Center for Infectious Disease"/>
            <person name="Wu L."/>
            <person name="Ma J."/>
        </authorList>
    </citation>
    <scope>NUCLEOTIDE SEQUENCE [LARGE SCALE GENOMIC DNA]</scope>
    <source>
        <strain evidence="3">CCUG 61484</strain>
    </source>
</reference>
<protein>
    <recommendedName>
        <fullName evidence="4">DUF3826 domain-containing protein</fullName>
    </recommendedName>
</protein>
<accession>A0ABW3AWM2</accession>
<proteinExistence type="predicted"/>
<dbReference type="Proteomes" id="UP001597010">
    <property type="component" value="Unassembled WGS sequence"/>
</dbReference>
<evidence type="ECO:0008006" key="4">
    <source>
        <dbReference type="Google" id="ProtNLM"/>
    </source>
</evidence>
<evidence type="ECO:0000313" key="2">
    <source>
        <dbReference type="EMBL" id="MFD0795457.1"/>
    </source>
</evidence>
<comment type="caution">
    <text evidence="2">The sequence shown here is derived from an EMBL/GenBank/DDBJ whole genome shotgun (WGS) entry which is preliminary data.</text>
</comment>
<evidence type="ECO:0000256" key="1">
    <source>
        <dbReference type="SAM" id="SignalP"/>
    </source>
</evidence>
<feature type="signal peptide" evidence="1">
    <location>
        <begin position="1"/>
        <end position="20"/>
    </location>
</feature>
<name>A0ABW3AWM2_9SPHI</name>
<organism evidence="2 3">
    <name type="scientific">Mucilaginibacter litoreus</name>
    <dbReference type="NCBI Taxonomy" id="1048221"/>
    <lineage>
        <taxon>Bacteria</taxon>
        <taxon>Pseudomonadati</taxon>
        <taxon>Bacteroidota</taxon>
        <taxon>Sphingobacteriia</taxon>
        <taxon>Sphingobacteriales</taxon>
        <taxon>Sphingobacteriaceae</taxon>
        <taxon>Mucilaginibacter</taxon>
    </lineage>
</organism>
<dbReference type="EMBL" id="JBHTHZ010000014">
    <property type="protein sequence ID" value="MFD0795457.1"/>
    <property type="molecule type" value="Genomic_DNA"/>
</dbReference>
<evidence type="ECO:0000313" key="3">
    <source>
        <dbReference type="Proteomes" id="UP001597010"/>
    </source>
</evidence>